<keyword evidence="3 7" id="KW-0812">Transmembrane</keyword>
<dbReference type="InterPro" id="IPR001123">
    <property type="entry name" value="LeuE-type"/>
</dbReference>
<dbReference type="Pfam" id="PF01810">
    <property type="entry name" value="LysE"/>
    <property type="match status" value="1"/>
</dbReference>
<keyword evidence="4" id="KW-0813">Transport</keyword>
<keyword evidence="6 7" id="KW-0472">Membrane</keyword>
<feature type="transmembrane region" description="Helical" evidence="7">
    <location>
        <begin position="143"/>
        <end position="168"/>
    </location>
</feature>
<sequence length="205" mass="22168">MTIFDTLLAYSVAATLLTLTPGLDTALILRTASVEGKKEAFKAAMGINVGCFIWGAMVAFGLGALIAVSELAYNILKFCGAAYLCWLGITMLLRPGGGLPVSDNGKTAQNWFVKGMLGNVLNPKMGVFYVSFLPQFIPHGQPLIAWTFGLVAIHVAIGMSWSTTLILATRPLASFLKRENVSRWMDRCTGTLFILFATKLALSKR</sequence>
<dbReference type="Proteomes" id="UP000682928">
    <property type="component" value="Chromosome"/>
</dbReference>
<dbReference type="EMBL" id="AP024590">
    <property type="protein sequence ID" value="BCU55948.1"/>
    <property type="molecule type" value="Genomic_DNA"/>
</dbReference>
<name>A0AA86M8I4_9ENTR</name>
<comment type="subcellular location">
    <subcellularLocation>
        <location evidence="1">Cell membrane</location>
        <topology evidence="1">Multi-pass membrane protein</topology>
    </subcellularLocation>
</comment>
<evidence type="ECO:0000256" key="7">
    <source>
        <dbReference type="SAM" id="Phobius"/>
    </source>
</evidence>
<reference evidence="8" key="1">
    <citation type="submission" date="2021-04" db="EMBL/GenBank/DDBJ databases">
        <title>Difference and commonality of drug resistance evolution in various bacteria. and drug sensitivity profiles.</title>
        <authorList>
            <person name="Maeda T."/>
            <person name="Shibai A."/>
            <person name="Kawada K."/>
            <person name="Kotani H."/>
            <person name="Tarusawa Y."/>
            <person name="Tanabe K."/>
            <person name="Furusawa C."/>
        </authorList>
    </citation>
    <scope>NUCLEOTIDE SEQUENCE</scope>
    <source>
        <strain evidence="8">JCM 8580</strain>
    </source>
</reference>
<dbReference type="GO" id="GO:0015171">
    <property type="term" value="F:amino acid transmembrane transporter activity"/>
    <property type="evidence" value="ECO:0007669"/>
    <property type="project" value="TreeGrafter"/>
</dbReference>
<gene>
    <name evidence="8" type="ORF">ENKO_25420</name>
</gene>
<dbReference type="GO" id="GO:0005886">
    <property type="term" value="C:plasma membrane"/>
    <property type="evidence" value="ECO:0007669"/>
    <property type="project" value="UniProtKB-SubCell"/>
</dbReference>
<organism evidence="8 9">
    <name type="scientific">Enterobacter kobei</name>
    <dbReference type="NCBI Taxonomy" id="208224"/>
    <lineage>
        <taxon>Bacteria</taxon>
        <taxon>Pseudomonadati</taxon>
        <taxon>Pseudomonadota</taxon>
        <taxon>Gammaproteobacteria</taxon>
        <taxon>Enterobacterales</taxon>
        <taxon>Enterobacteriaceae</taxon>
        <taxon>Enterobacter</taxon>
        <taxon>Enterobacter cloacae complex</taxon>
    </lineage>
</organism>
<evidence type="ECO:0000256" key="6">
    <source>
        <dbReference type="ARBA" id="ARBA00023136"/>
    </source>
</evidence>
<accession>A0AA86M8I4</accession>
<evidence type="ECO:0000313" key="9">
    <source>
        <dbReference type="Proteomes" id="UP000682928"/>
    </source>
</evidence>
<evidence type="ECO:0000256" key="3">
    <source>
        <dbReference type="ARBA" id="ARBA00022692"/>
    </source>
</evidence>
<evidence type="ECO:0000256" key="2">
    <source>
        <dbReference type="ARBA" id="ARBA00022475"/>
    </source>
</evidence>
<keyword evidence="5 7" id="KW-1133">Transmembrane helix</keyword>
<feature type="transmembrane region" description="Helical" evidence="7">
    <location>
        <begin position="46"/>
        <end position="68"/>
    </location>
</feature>
<dbReference type="PANTHER" id="PTHR30086:SF20">
    <property type="entry name" value="ARGININE EXPORTER PROTEIN ARGO-RELATED"/>
    <property type="match status" value="1"/>
</dbReference>
<proteinExistence type="predicted"/>
<evidence type="ECO:0000256" key="1">
    <source>
        <dbReference type="ARBA" id="ARBA00004651"/>
    </source>
</evidence>
<dbReference type="PIRSF" id="PIRSF006324">
    <property type="entry name" value="LeuE"/>
    <property type="match status" value="1"/>
</dbReference>
<keyword evidence="2" id="KW-1003">Cell membrane</keyword>
<protein>
    <submittedName>
        <fullName evidence="8">Lysine transporter LysE</fullName>
    </submittedName>
</protein>
<evidence type="ECO:0000313" key="8">
    <source>
        <dbReference type="EMBL" id="BCU55948.1"/>
    </source>
</evidence>
<dbReference type="RefSeq" id="WP_088222087.1">
    <property type="nucleotide sequence ID" value="NZ_AP024590.1"/>
</dbReference>
<evidence type="ECO:0000256" key="5">
    <source>
        <dbReference type="ARBA" id="ARBA00022989"/>
    </source>
</evidence>
<dbReference type="PANTHER" id="PTHR30086">
    <property type="entry name" value="ARGININE EXPORTER PROTEIN ARGO"/>
    <property type="match status" value="1"/>
</dbReference>
<keyword evidence="4" id="KW-0029">Amino-acid transport</keyword>
<evidence type="ECO:0000256" key="4">
    <source>
        <dbReference type="ARBA" id="ARBA00022970"/>
    </source>
</evidence>
<dbReference type="AlphaFoldDB" id="A0AA86M8I4"/>
<feature type="transmembrane region" description="Helical" evidence="7">
    <location>
        <begin position="75"/>
        <end position="93"/>
    </location>
</feature>